<dbReference type="AlphaFoldDB" id="A0A6I3XEJ5"/>
<dbReference type="CDD" id="cd00077">
    <property type="entry name" value="HDc"/>
    <property type="match status" value="1"/>
</dbReference>
<evidence type="ECO:0000313" key="3">
    <source>
        <dbReference type="EMBL" id="MUI11178.1"/>
    </source>
</evidence>
<dbReference type="InterPro" id="IPR000792">
    <property type="entry name" value="Tscrpt_reg_LuxR_C"/>
</dbReference>
<dbReference type="SUPFAM" id="SSF46894">
    <property type="entry name" value="C-terminal effector domain of the bipartite response regulators"/>
    <property type="match status" value="1"/>
</dbReference>
<evidence type="ECO:0000259" key="2">
    <source>
        <dbReference type="PROSITE" id="PS51832"/>
    </source>
</evidence>
<evidence type="ECO:0000259" key="1">
    <source>
        <dbReference type="PROSITE" id="PS50043"/>
    </source>
</evidence>
<organism evidence="3 4">
    <name type="scientific">Pseudoduganella dura</name>
    <dbReference type="NCBI Taxonomy" id="321982"/>
    <lineage>
        <taxon>Bacteria</taxon>
        <taxon>Pseudomonadati</taxon>
        <taxon>Pseudomonadota</taxon>
        <taxon>Betaproteobacteria</taxon>
        <taxon>Burkholderiales</taxon>
        <taxon>Oxalobacteraceae</taxon>
        <taxon>Telluria group</taxon>
        <taxon>Pseudoduganella</taxon>
    </lineage>
</organism>
<dbReference type="GO" id="GO:0008081">
    <property type="term" value="F:phosphoric diester hydrolase activity"/>
    <property type="evidence" value="ECO:0007669"/>
    <property type="project" value="UniProtKB-ARBA"/>
</dbReference>
<dbReference type="GO" id="GO:0006355">
    <property type="term" value="P:regulation of DNA-templated transcription"/>
    <property type="evidence" value="ECO:0007669"/>
    <property type="project" value="InterPro"/>
</dbReference>
<keyword evidence="3" id="KW-0378">Hydrolase</keyword>
<dbReference type="PRINTS" id="PR00038">
    <property type="entry name" value="HTHLUXR"/>
</dbReference>
<dbReference type="PROSITE" id="PS51832">
    <property type="entry name" value="HD_GYP"/>
    <property type="match status" value="1"/>
</dbReference>
<name>A0A6I3XEJ5_9BURK</name>
<dbReference type="SMART" id="SM00421">
    <property type="entry name" value="HTH_LUXR"/>
    <property type="match status" value="1"/>
</dbReference>
<reference evidence="3 4" key="1">
    <citation type="submission" date="2019-11" db="EMBL/GenBank/DDBJ databases">
        <title>Draft Genome Sequences of Six Type Strains of the Genus Massilia.</title>
        <authorList>
            <person name="Miess H."/>
            <person name="Frediansyah A."/>
            <person name="Goeker M."/>
            <person name="Gross H."/>
        </authorList>
    </citation>
    <scope>NUCLEOTIDE SEQUENCE [LARGE SCALE GENOMIC DNA]</scope>
    <source>
        <strain evidence="3 4">DSM 17513</strain>
    </source>
</reference>
<evidence type="ECO:0000313" key="4">
    <source>
        <dbReference type="Proteomes" id="UP000431684"/>
    </source>
</evidence>
<dbReference type="OrthoDB" id="9763857at2"/>
<comment type="caution">
    <text evidence="3">The sequence shown here is derived from an EMBL/GenBank/DDBJ whole genome shotgun (WGS) entry which is preliminary data.</text>
</comment>
<protein>
    <submittedName>
        <fullName evidence="3">Phosphohydrolase</fullName>
    </submittedName>
</protein>
<dbReference type="CDD" id="cd06170">
    <property type="entry name" value="LuxR_C_like"/>
    <property type="match status" value="1"/>
</dbReference>
<dbReference type="SUPFAM" id="SSF109604">
    <property type="entry name" value="HD-domain/PDEase-like"/>
    <property type="match status" value="1"/>
</dbReference>
<dbReference type="InterPro" id="IPR003607">
    <property type="entry name" value="HD/PDEase_dom"/>
</dbReference>
<accession>A0A6I3XEJ5</accession>
<dbReference type="Gene3D" id="1.10.3210.10">
    <property type="entry name" value="Hypothetical protein af1432"/>
    <property type="match status" value="2"/>
</dbReference>
<dbReference type="PANTHER" id="PTHR45228:SF1">
    <property type="entry name" value="CYCLIC DI-GMP PHOSPHODIESTERASE TM_0186"/>
    <property type="match status" value="1"/>
</dbReference>
<keyword evidence="4" id="KW-1185">Reference proteome</keyword>
<dbReference type="PROSITE" id="PS50043">
    <property type="entry name" value="HTH_LUXR_2"/>
    <property type="match status" value="1"/>
</dbReference>
<dbReference type="Gene3D" id="1.10.10.10">
    <property type="entry name" value="Winged helix-like DNA-binding domain superfamily/Winged helix DNA-binding domain"/>
    <property type="match status" value="1"/>
</dbReference>
<dbReference type="PANTHER" id="PTHR45228">
    <property type="entry name" value="CYCLIC DI-GMP PHOSPHODIESTERASE TM_0186-RELATED"/>
    <property type="match status" value="1"/>
</dbReference>
<dbReference type="Proteomes" id="UP000431684">
    <property type="component" value="Unassembled WGS sequence"/>
</dbReference>
<feature type="domain" description="HD-GYP" evidence="2">
    <location>
        <begin position="219"/>
        <end position="413"/>
    </location>
</feature>
<feature type="domain" description="HTH luxR-type" evidence="1">
    <location>
        <begin position="410"/>
        <end position="475"/>
    </location>
</feature>
<dbReference type="EMBL" id="WNWM01000002">
    <property type="protein sequence ID" value="MUI11178.1"/>
    <property type="molecule type" value="Genomic_DNA"/>
</dbReference>
<dbReference type="Pfam" id="PF00196">
    <property type="entry name" value="GerE"/>
    <property type="match status" value="1"/>
</dbReference>
<dbReference type="InterPro" id="IPR052020">
    <property type="entry name" value="Cyclic_di-GMP/3'3'-cGAMP_PDE"/>
</dbReference>
<sequence>MLYDTATVAAPVVDTVQALAMTGDLAMGQPPGHSPRTAHLAALVAEADGAGLDGIATARLVALLRWSGSTANAAGFAALLGDDVAGRRAMLDRTLPAGHRLTPANALPLARVHCEVAGDIARMLALPAGVEDGLRHLFEHANGNGLPARLRGDDIPGVVRHVALAGDLEILSRAHGIDTALRLVGRLAGRKYPARLVECIVPHARGWLDASDGAAGVPPATGGAVPLALVADVLELKLPWLAGYSRRVAGLARAAADLAGLPAAQQQCLARAALLHGVGRAAIPNRVWNHAGKLRQAELEQVRRVPYWSARMATRVPGLAGEAHLASHAYERLDGSGCYRGLVHEALAPPHRILAAAAAWAALVAPRPWRAPYAPAAAAALLAAQAGRFDRHAVEAVIAAARTGPAQPQAGPPSSPLSDREADVLRRVSTGAGHAETARALRISTGAVRAHLHGIFDKLGCATRPAATLKALTLGLI</sequence>
<dbReference type="Pfam" id="PF13487">
    <property type="entry name" value="HD_5"/>
    <property type="match status" value="1"/>
</dbReference>
<proteinExistence type="predicted"/>
<dbReference type="InterPro" id="IPR036388">
    <property type="entry name" value="WH-like_DNA-bd_sf"/>
</dbReference>
<dbReference type="InterPro" id="IPR037522">
    <property type="entry name" value="HD_GYP_dom"/>
</dbReference>
<dbReference type="InterPro" id="IPR016032">
    <property type="entry name" value="Sig_transdc_resp-reg_C-effctor"/>
</dbReference>
<gene>
    <name evidence="3" type="ORF">GJV26_01515</name>
</gene>
<dbReference type="GO" id="GO:0003677">
    <property type="term" value="F:DNA binding"/>
    <property type="evidence" value="ECO:0007669"/>
    <property type="project" value="InterPro"/>
</dbReference>